<sequence length="901" mass="101525">MDHLKISIGDEFRPLYYGTGNKFDPNDHDFHSFPEKVGWELDDSTFELTKKGNLKDGSILEKGPFLQSWLFFGLLATVLRDPDWKPEEFFTTDPSNINTVQLPGYLRRWEERESKDQSRRDRMARTLRMIKAEVALAKAHKVVIKHCSLEEDNRQGGPGAVHPNLALSLMVLGETLTNAKAKIVERVGFNVRGWHGDANEGWGTPSCVIKQMITLGWCPRTVYMLEGQLRSHATSLLSVYKAHDSAKVEGHDLCTRNDPCKAKSTEVDGKTYKTKHHPTCEILKDPEYKGCYMIGPEIDGPNGVAKMIEQGSIPLLEYKQVPGSDTWSVEAKPHRPHDNYATISHVWSDGYGNPVANKLHKCQLDFFRDLFHEVIPKKMPNLGCSLFWIDTLVIPVDPKHQERRKKAIEQINEIFTKARYTIVVDNGLAEMASGTEYQSTAMKILASGWMRRLWTLQEAYLSRRLLFAFQGPDVRNLDDLEDKYLKASDILESNIPTTARNYFHNLLGNDRNARIHEMPTVNSYALLASIWRAAQWRVGRPEHETLALATMLNLDYRERGDFSKVRLQSDNTGTKKRTEVDLEEMMRDLWLLLDETCPGSIPSGIIFLPGKRMTTQGFGWAPKTWMSGQNVDYPDPLSTMVSAAKLDKEKGLLVEYPGFLLHAQDPKSILGGVSGPIRFPVDSTFLECYELEHVYDSEVGKGTFPERLGDLAIILCRPKPRELFEIALLVAIKREILQRGIGGEASSKIYEVSILRRVKIKRLTGSAQSSQRMDRVHQANNDDDHFICGEVLDSDQKWYVDGYPRTSSRAAQTGPALATINEQPSDDLISSASMSSTNRSSGNWSRVPDLARSVFWRTSSKKTESNPSSELWNTQNGTESSGSGIGPSAAKVKKRAATMNV</sequence>
<evidence type="ECO:0000313" key="4">
    <source>
        <dbReference type="Proteomes" id="UP000184330"/>
    </source>
</evidence>
<feature type="domain" description="Heterokaryon incompatibility" evidence="2">
    <location>
        <begin position="340"/>
        <end position="427"/>
    </location>
</feature>
<dbReference type="Pfam" id="PF06985">
    <property type="entry name" value="HET"/>
    <property type="match status" value="1"/>
</dbReference>
<dbReference type="EMBL" id="FJOG01000014">
    <property type="protein sequence ID" value="CZR59414.1"/>
    <property type="molecule type" value="Genomic_DNA"/>
</dbReference>
<dbReference type="PANTHER" id="PTHR39596">
    <property type="match status" value="1"/>
</dbReference>
<keyword evidence="4" id="KW-1185">Reference proteome</keyword>
<evidence type="ECO:0000259" key="2">
    <source>
        <dbReference type="Pfam" id="PF06985"/>
    </source>
</evidence>
<reference evidence="3 4" key="1">
    <citation type="submission" date="2016-03" db="EMBL/GenBank/DDBJ databases">
        <authorList>
            <person name="Ploux O."/>
        </authorList>
    </citation>
    <scope>NUCLEOTIDE SEQUENCE [LARGE SCALE GENOMIC DNA]</scope>
    <source>
        <strain evidence="3 4">UAMH 11012</strain>
    </source>
</reference>
<organism evidence="3 4">
    <name type="scientific">Phialocephala subalpina</name>
    <dbReference type="NCBI Taxonomy" id="576137"/>
    <lineage>
        <taxon>Eukaryota</taxon>
        <taxon>Fungi</taxon>
        <taxon>Dikarya</taxon>
        <taxon>Ascomycota</taxon>
        <taxon>Pezizomycotina</taxon>
        <taxon>Leotiomycetes</taxon>
        <taxon>Helotiales</taxon>
        <taxon>Mollisiaceae</taxon>
        <taxon>Phialocephala</taxon>
        <taxon>Phialocephala fortinii species complex</taxon>
    </lineage>
</organism>
<protein>
    <recommendedName>
        <fullName evidence="2">Heterokaryon incompatibility domain-containing protein</fullName>
    </recommendedName>
</protein>
<feature type="compositionally biased region" description="Polar residues" evidence="1">
    <location>
        <begin position="865"/>
        <end position="882"/>
    </location>
</feature>
<gene>
    <name evidence="3" type="ORF">PAC_09306</name>
</gene>
<proteinExistence type="predicted"/>
<feature type="region of interest" description="Disordered" evidence="1">
    <location>
        <begin position="858"/>
        <end position="901"/>
    </location>
</feature>
<dbReference type="STRING" id="576137.A0A1L7X320"/>
<feature type="region of interest" description="Disordered" evidence="1">
    <location>
        <begin position="806"/>
        <end position="845"/>
    </location>
</feature>
<dbReference type="Proteomes" id="UP000184330">
    <property type="component" value="Unassembled WGS sequence"/>
</dbReference>
<dbReference type="AlphaFoldDB" id="A0A1L7X320"/>
<feature type="compositionally biased region" description="Basic residues" evidence="1">
    <location>
        <begin position="891"/>
        <end position="901"/>
    </location>
</feature>
<accession>A0A1L7X320</accession>
<feature type="compositionally biased region" description="Low complexity" evidence="1">
    <location>
        <begin position="826"/>
        <end position="845"/>
    </location>
</feature>
<dbReference type="OrthoDB" id="2426273at2759"/>
<dbReference type="InterPro" id="IPR010730">
    <property type="entry name" value="HET"/>
</dbReference>
<evidence type="ECO:0000313" key="3">
    <source>
        <dbReference type="EMBL" id="CZR59414.1"/>
    </source>
</evidence>
<name>A0A1L7X320_9HELO</name>
<evidence type="ECO:0000256" key="1">
    <source>
        <dbReference type="SAM" id="MobiDB-lite"/>
    </source>
</evidence>
<dbReference type="PANTHER" id="PTHR39596:SF2">
    <property type="entry name" value="HET DOMAIN PROTEIN (AFU_ORTHOLOGUE AFUA_1G17550)-RELATED"/>
    <property type="match status" value="1"/>
</dbReference>